<dbReference type="PRINTS" id="PR00039">
    <property type="entry name" value="HTHLYSR"/>
</dbReference>
<dbReference type="EMBL" id="VDUZ01000021">
    <property type="protein sequence ID" value="TXL73992.1"/>
    <property type="molecule type" value="Genomic_DNA"/>
</dbReference>
<keyword evidence="3" id="KW-0238">DNA-binding</keyword>
<dbReference type="Pfam" id="PF03466">
    <property type="entry name" value="LysR_substrate"/>
    <property type="match status" value="1"/>
</dbReference>
<accession>A0A5C8PK39</accession>
<dbReference type="Gene3D" id="3.40.190.10">
    <property type="entry name" value="Periplasmic binding protein-like II"/>
    <property type="match status" value="2"/>
</dbReference>
<organism evidence="7 8">
    <name type="scientific">Vineibacter terrae</name>
    <dbReference type="NCBI Taxonomy" id="2586908"/>
    <lineage>
        <taxon>Bacteria</taxon>
        <taxon>Pseudomonadati</taxon>
        <taxon>Pseudomonadota</taxon>
        <taxon>Alphaproteobacteria</taxon>
        <taxon>Hyphomicrobiales</taxon>
        <taxon>Vineibacter</taxon>
    </lineage>
</organism>
<keyword evidence="4" id="KW-0010">Activator</keyword>
<dbReference type="Gene3D" id="1.10.10.10">
    <property type="entry name" value="Winged helix-like DNA-binding domain superfamily/Winged helix DNA-binding domain"/>
    <property type="match status" value="1"/>
</dbReference>
<dbReference type="OrthoDB" id="8479357at2"/>
<sequence length="324" mass="35341">MDAKQLRYFVRIVETGSISRAAADLRVAQSALSLHIANLEHELGVLLLVRKKRGVTPTECGELLFNRARSILGQFESAVQEIRSFAANPAGNVTLGLPASIAAFFAAPLLMQLKNRYPSITLRIVDGVPSRLLAEVQESRIDLALVAEAGTNSALGVERLLSEKLYLVGAGRRRFGNAPAVKTARLASLPLILPGRDHGIRLLIEEVAAKLGIELTVNFQVDAVTAIKDLVRLEFGVTVLPGAAVRDEIRRGEFWAVELVNPTPLRNIVLVRPVKPPPTRASDAARSVIRDLIVKLVNDGDWPATLLFTPTSEPYLFVESVDWL</sequence>
<dbReference type="InterPro" id="IPR036390">
    <property type="entry name" value="WH_DNA-bd_sf"/>
</dbReference>
<dbReference type="SUPFAM" id="SSF46785">
    <property type="entry name" value="Winged helix' DNA-binding domain"/>
    <property type="match status" value="1"/>
</dbReference>
<dbReference type="SUPFAM" id="SSF53850">
    <property type="entry name" value="Periplasmic binding protein-like II"/>
    <property type="match status" value="1"/>
</dbReference>
<dbReference type="InterPro" id="IPR036388">
    <property type="entry name" value="WH-like_DNA-bd_sf"/>
</dbReference>
<evidence type="ECO:0000256" key="5">
    <source>
        <dbReference type="ARBA" id="ARBA00023163"/>
    </source>
</evidence>
<dbReference type="Pfam" id="PF00126">
    <property type="entry name" value="HTH_1"/>
    <property type="match status" value="1"/>
</dbReference>
<dbReference type="PANTHER" id="PTHR30293:SF0">
    <property type="entry name" value="NITROGEN ASSIMILATION REGULATORY PROTEIN NAC"/>
    <property type="match status" value="1"/>
</dbReference>
<evidence type="ECO:0000313" key="7">
    <source>
        <dbReference type="EMBL" id="TXL73992.1"/>
    </source>
</evidence>
<keyword evidence="8" id="KW-1185">Reference proteome</keyword>
<dbReference type="InterPro" id="IPR000847">
    <property type="entry name" value="LysR_HTH_N"/>
</dbReference>
<proteinExistence type="inferred from homology"/>
<dbReference type="RefSeq" id="WP_147848517.1">
    <property type="nucleotide sequence ID" value="NZ_VDUZ01000021.1"/>
</dbReference>
<evidence type="ECO:0000256" key="4">
    <source>
        <dbReference type="ARBA" id="ARBA00023159"/>
    </source>
</evidence>
<keyword evidence="5" id="KW-0804">Transcription</keyword>
<gene>
    <name evidence="7" type="ORF">FHP25_18910</name>
</gene>
<dbReference type="AlphaFoldDB" id="A0A5C8PK39"/>
<evidence type="ECO:0000259" key="6">
    <source>
        <dbReference type="PROSITE" id="PS50931"/>
    </source>
</evidence>
<dbReference type="GO" id="GO:0003677">
    <property type="term" value="F:DNA binding"/>
    <property type="evidence" value="ECO:0007669"/>
    <property type="project" value="UniProtKB-KW"/>
</dbReference>
<name>A0A5C8PK39_9HYPH</name>
<dbReference type="PROSITE" id="PS50931">
    <property type="entry name" value="HTH_LYSR"/>
    <property type="match status" value="1"/>
</dbReference>
<evidence type="ECO:0000313" key="8">
    <source>
        <dbReference type="Proteomes" id="UP000321638"/>
    </source>
</evidence>
<dbReference type="GO" id="GO:0003700">
    <property type="term" value="F:DNA-binding transcription factor activity"/>
    <property type="evidence" value="ECO:0007669"/>
    <property type="project" value="InterPro"/>
</dbReference>
<keyword evidence="2" id="KW-0805">Transcription regulation</keyword>
<reference evidence="7 8" key="1">
    <citation type="submission" date="2019-06" db="EMBL/GenBank/DDBJ databases">
        <title>New taxonomy in bacterial strain CC-CFT640, isolated from vineyard.</title>
        <authorList>
            <person name="Lin S.-Y."/>
            <person name="Tsai C.-F."/>
            <person name="Young C.-C."/>
        </authorList>
    </citation>
    <scope>NUCLEOTIDE SEQUENCE [LARGE SCALE GENOMIC DNA]</scope>
    <source>
        <strain evidence="7 8">CC-CFT640</strain>
    </source>
</reference>
<evidence type="ECO:0000256" key="2">
    <source>
        <dbReference type="ARBA" id="ARBA00023015"/>
    </source>
</evidence>
<dbReference type="PANTHER" id="PTHR30293">
    <property type="entry name" value="TRANSCRIPTIONAL REGULATORY PROTEIN NAC-RELATED"/>
    <property type="match status" value="1"/>
</dbReference>
<evidence type="ECO:0000256" key="1">
    <source>
        <dbReference type="ARBA" id="ARBA00009437"/>
    </source>
</evidence>
<comment type="caution">
    <text evidence="7">The sequence shown here is derived from an EMBL/GenBank/DDBJ whole genome shotgun (WGS) entry which is preliminary data.</text>
</comment>
<dbReference type="InterPro" id="IPR005119">
    <property type="entry name" value="LysR_subst-bd"/>
</dbReference>
<dbReference type="GO" id="GO:2000142">
    <property type="term" value="P:regulation of DNA-templated transcription initiation"/>
    <property type="evidence" value="ECO:0007669"/>
    <property type="project" value="TreeGrafter"/>
</dbReference>
<comment type="similarity">
    <text evidence="1">Belongs to the LysR transcriptional regulatory family.</text>
</comment>
<dbReference type="Proteomes" id="UP000321638">
    <property type="component" value="Unassembled WGS sequence"/>
</dbReference>
<dbReference type="FunFam" id="1.10.10.10:FF:000001">
    <property type="entry name" value="LysR family transcriptional regulator"/>
    <property type="match status" value="1"/>
</dbReference>
<feature type="domain" description="HTH lysR-type" evidence="6">
    <location>
        <begin position="1"/>
        <end position="58"/>
    </location>
</feature>
<protein>
    <submittedName>
        <fullName evidence="7">LysR family transcriptional regulator</fullName>
    </submittedName>
</protein>
<evidence type="ECO:0000256" key="3">
    <source>
        <dbReference type="ARBA" id="ARBA00023125"/>
    </source>
</evidence>